<dbReference type="GO" id="GO:0003824">
    <property type="term" value="F:catalytic activity"/>
    <property type="evidence" value="ECO:0007669"/>
    <property type="project" value="InterPro"/>
</dbReference>
<dbReference type="GO" id="GO:0006506">
    <property type="term" value="P:GPI anchor biosynthetic process"/>
    <property type="evidence" value="ECO:0007669"/>
    <property type="project" value="TreeGrafter"/>
</dbReference>
<protein>
    <recommendedName>
        <fullName evidence="1">Endonuclease/exonuclease/phosphatase domain-containing protein</fullName>
    </recommendedName>
</protein>
<dbReference type="Gene3D" id="3.60.10.10">
    <property type="entry name" value="Endonuclease/exonuclease/phosphatase"/>
    <property type="match status" value="1"/>
</dbReference>
<dbReference type="GO" id="GO:0016020">
    <property type="term" value="C:membrane"/>
    <property type="evidence" value="ECO:0007669"/>
    <property type="project" value="GOC"/>
</dbReference>
<dbReference type="PANTHER" id="PTHR14859">
    <property type="entry name" value="CALCOFLUOR WHITE HYPERSENSITIVE PROTEIN PRECURSOR"/>
    <property type="match status" value="1"/>
</dbReference>
<dbReference type="Pfam" id="PF03372">
    <property type="entry name" value="Exo_endo_phos"/>
    <property type="match status" value="1"/>
</dbReference>
<dbReference type="AlphaFoldDB" id="A0A1F7I8B2"/>
<dbReference type="Proteomes" id="UP000177698">
    <property type="component" value="Unassembled WGS sequence"/>
</dbReference>
<feature type="domain" description="Endonuclease/exonuclease/phosphatase" evidence="1">
    <location>
        <begin position="7"/>
        <end position="254"/>
    </location>
</feature>
<dbReference type="STRING" id="1802056.A2954_02330"/>
<comment type="caution">
    <text evidence="2">The sequence shown here is derived from an EMBL/GenBank/DDBJ whole genome shotgun (WGS) entry which is preliminary data.</text>
</comment>
<accession>A0A1F7I8B2</accession>
<sequence>MKIKFVTLNIFNGNFLAKSIDFLKKENPEIFVLQEVSRGGVEDGEKRYRSCEIIKSEFNDYFCFYTPENYKFINKIKVDSGNAVFSRFPILEQEFTYYSRQYSERKEETPTEFISAPRNLQSCRIKIKNKVLNIFNTHGIWGFDGRDNKERLRMGETISAKVKGLKNVILAGDFNLSPDTETIKKIEKHLRNVFKDELKTTFNMKIKTEVVNKLYFFDRNDLKGFARAVVDMVFVSPDLKVVDKYQPRVDASDHYPLVIIVEI</sequence>
<dbReference type="PANTHER" id="PTHR14859:SF1">
    <property type="entry name" value="PGAP2-INTERACTING PROTEIN"/>
    <property type="match status" value="1"/>
</dbReference>
<evidence type="ECO:0000259" key="1">
    <source>
        <dbReference type="Pfam" id="PF03372"/>
    </source>
</evidence>
<evidence type="ECO:0000313" key="3">
    <source>
        <dbReference type="Proteomes" id="UP000177698"/>
    </source>
</evidence>
<gene>
    <name evidence="2" type="ORF">A2954_02330</name>
</gene>
<dbReference type="InterPro" id="IPR005135">
    <property type="entry name" value="Endo/exonuclease/phosphatase"/>
</dbReference>
<reference evidence="2 3" key="1">
    <citation type="journal article" date="2016" name="Nat. Commun.">
        <title>Thousands of microbial genomes shed light on interconnected biogeochemical processes in an aquifer system.</title>
        <authorList>
            <person name="Anantharaman K."/>
            <person name="Brown C.T."/>
            <person name="Hug L.A."/>
            <person name="Sharon I."/>
            <person name="Castelle C.J."/>
            <person name="Probst A.J."/>
            <person name="Thomas B.C."/>
            <person name="Singh A."/>
            <person name="Wilkins M.J."/>
            <person name="Karaoz U."/>
            <person name="Brodie E.L."/>
            <person name="Williams K.H."/>
            <person name="Hubbard S.S."/>
            <person name="Banfield J.F."/>
        </authorList>
    </citation>
    <scope>NUCLEOTIDE SEQUENCE [LARGE SCALE GENOMIC DNA]</scope>
</reference>
<name>A0A1F7I8B2_9BACT</name>
<proteinExistence type="predicted"/>
<dbReference type="InterPro" id="IPR051916">
    <property type="entry name" value="GPI-anchor_lipid_remodeler"/>
</dbReference>
<evidence type="ECO:0000313" key="2">
    <source>
        <dbReference type="EMBL" id="OGK39605.1"/>
    </source>
</evidence>
<dbReference type="EMBL" id="MGAG01000039">
    <property type="protein sequence ID" value="OGK39605.1"/>
    <property type="molecule type" value="Genomic_DNA"/>
</dbReference>
<dbReference type="SUPFAM" id="SSF56219">
    <property type="entry name" value="DNase I-like"/>
    <property type="match status" value="1"/>
</dbReference>
<dbReference type="InterPro" id="IPR036691">
    <property type="entry name" value="Endo/exonu/phosph_ase_sf"/>
</dbReference>
<organism evidence="2 3">
    <name type="scientific">Candidatus Roizmanbacteria bacterium RIFCSPLOWO2_01_FULL_37_12</name>
    <dbReference type="NCBI Taxonomy" id="1802056"/>
    <lineage>
        <taxon>Bacteria</taxon>
        <taxon>Candidatus Roizmaniibacteriota</taxon>
    </lineage>
</organism>